<dbReference type="Proteomes" id="UP000518266">
    <property type="component" value="Unassembled WGS sequence"/>
</dbReference>
<keyword evidence="3" id="KW-1185">Reference proteome</keyword>
<name>A0A7J5YBE1_DISMA</name>
<gene>
    <name evidence="2" type="ORF">F7725_003860</name>
</gene>
<protein>
    <submittedName>
        <fullName evidence="2">Uncharacterized protein</fullName>
    </submittedName>
</protein>
<dbReference type="EMBL" id="JAAKFY010000014">
    <property type="protein sequence ID" value="KAF3846782.1"/>
    <property type="molecule type" value="Genomic_DNA"/>
</dbReference>
<sequence length="153" mass="16842">MEYFFPSCDLEPDILYLAGLSPVVPLTAMMMDFPMSSTTGPGWLLYCSPHWMYITHSRISFVHNGIRNAQSSTSSAAQTKGTRKNALRIAVFILILFSSASETGKVLDLRGISQKYTQSILPGNLRARDSAAAISPLTDPRGSDERQRSVIIN</sequence>
<feature type="region of interest" description="Disordered" evidence="1">
    <location>
        <begin position="132"/>
        <end position="153"/>
    </location>
</feature>
<accession>A0A7J5YBE1</accession>
<evidence type="ECO:0000256" key="1">
    <source>
        <dbReference type="SAM" id="MobiDB-lite"/>
    </source>
</evidence>
<dbReference type="OrthoDB" id="10643917at2759"/>
<evidence type="ECO:0000313" key="2">
    <source>
        <dbReference type="EMBL" id="KAF3846782.1"/>
    </source>
</evidence>
<comment type="caution">
    <text evidence="2">The sequence shown here is derived from an EMBL/GenBank/DDBJ whole genome shotgun (WGS) entry which is preliminary data.</text>
</comment>
<proteinExistence type="predicted"/>
<organism evidence="2 3">
    <name type="scientific">Dissostichus mawsoni</name>
    <name type="common">Antarctic cod</name>
    <dbReference type="NCBI Taxonomy" id="36200"/>
    <lineage>
        <taxon>Eukaryota</taxon>
        <taxon>Metazoa</taxon>
        <taxon>Chordata</taxon>
        <taxon>Craniata</taxon>
        <taxon>Vertebrata</taxon>
        <taxon>Euteleostomi</taxon>
        <taxon>Actinopterygii</taxon>
        <taxon>Neopterygii</taxon>
        <taxon>Teleostei</taxon>
        <taxon>Neoteleostei</taxon>
        <taxon>Acanthomorphata</taxon>
        <taxon>Eupercaria</taxon>
        <taxon>Perciformes</taxon>
        <taxon>Notothenioidei</taxon>
        <taxon>Nototheniidae</taxon>
        <taxon>Dissostichus</taxon>
    </lineage>
</organism>
<reference evidence="2 3" key="1">
    <citation type="submission" date="2020-03" db="EMBL/GenBank/DDBJ databases">
        <title>Dissostichus mawsoni Genome sequencing and assembly.</title>
        <authorList>
            <person name="Park H."/>
        </authorList>
    </citation>
    <scope>NUCLEOTIDE SEQUENCE [LARGE SCALE GENOMIC DNA]</scope>
    <source>
        <strain evidence="2">DM0001</strain>
        <tissue evidence="2">Muscle</tissue>
    </source>
</reference>
<feature type="compositionally biased region" description="Basic and acidic residues" evidence="1">
    <location>
        <begin position="141"/>
        <end position="153"/>
    </location>
</feature>
<dbReference type="AlphaFoldDB" id="A0A7J5YBE1"/>
<evidence type="ECO:0000313" key="3">
    <source>
        <dbReference type="Proteomes" id="UP000518266"/>
    </source>
</evidence>